<evidence type="ECO:0000313" key="3">
    <source>
        <dbReference type="Proteomes" id="UP000673447"/>
    </source>
</evidence>
<dbReference type="SUPFAM" id="SSF103481">
    <property type="entry name" value="Multidrug resistance efflux transporter EmrE"/>
    <property type="match status" value="1"/>
</dbReference>
<name>A0A941ATB9_9GAMM</name>
<dbReference type="Proteomes" id="UP000673447">
    <property type="component" value="Unassembled WGS sequence"/>
</dbReference>
<feature type="transmembrane region" description="Helical" evidence="1">
    <location>
        <begin position="295"/>
        <end position="315"/>
    </location>
</feature>
<keyword evidence="1" id="KW-0472">Membrane</keyword>
<feature type="transmembrane region" description="Helical" evidence="1">
    <location>
        <begin position="204"/>
        <end position="223"/>
    </location>
</feature>
<feature type="transmembrane region" description="Helical" evidence="1">
    <location>
        <begin position="107"/>
        <end position="128"/>
    </location>
</feature>
<keyword evidence="3" id="KW-1185">Reference proteome</keyword>
<evidence type="ECO:0000256" key="1">
    <source>
        <dbReference type="SAM" id="Phobius"/>
    </source>
</evidence>
<keyword evidence="1" id="KW-0812">Transmembrane</keyword>
<dbReference type="InterPro" id="IPR032713">
    <property type="entry name" value="EmrE"/>
</dbReference>
<reference evidence="2" key="2">
    <citation type="submission" date="2021-03" db="EMBL/GenBank/DDBJ databases">
        <authorList>
            <person name="Cao W."/>
        </authorList>
    </citation>
    <scope>NUCLEOTIDE SEQUENCE</scope>
    <source>
        <strain evidence="2">110414</strain>
    </source>
</reference>
<feature type="transmembrane region" description="Helical" evidence="1">
    <location>
        <begin position="12"/>
        <end position="31"/>
    </location>
</feature>
<accession>A0A941ATB9</accession>
<gene>
    <name evidence="2" type="ORF">J5837_06720</name>
</gene>
<keyword evidence="1" id="KW-1133">Transmembrane helix</keyword>
<dbReference type="InterPro" id="IPR037185">
    <property type="entry name" value="EmrE-like"/>
</dbReference>
<proteinExistence type="predicted"/>
<feature type="transmembrane region" description="Helical" evidence="1">
    <location>
        <begin position="82"/>
        <end position="101"/>
    </location>
</feature>
<feature type="transmembrane region" description="Helical" evidence="1">
    <location>
        <begin position="135"/>
        <end position="153"/>
    </location>
</feature>
<reference evidence="2" key="1">
    <citation type="journal article" date="2016" name="Int. J. Syst. Evol. Microbiol.">
        <title>Pseudoxanthomonas helianthi sp. nov., isolated from roots of Jerusalem artichoke (Helianthus tuberosus).</title>
        <authorList>
            <person name="Kittiwongwattana C."/>
            <person name="Thawai C."/>
        </authorList>
    </citation>
    <scope>NUCLEOTIDE SEQUENCE</scope>
    <source>
        <strain evidence="2">110414</strain>
    </source>
</reference>
<organism evidence="2 3">
    <name type="scientific">Pseudoxanthomonas helianthi</name>
    <dbReference type="NCBI Taxonomy" id="1453541"/>
    <lineage>
        <taxon>Bacteria</taxon>
        <taxon>Pseudomonadati</taxon>
        <taxon>Pseudomonadota</taxon>
        <taxon>Gammaproteobacteria</taxon>
        <taxon>Lysobacterales</taxon>
        <taxon>Lysobacteraceae</taxon>
        <taxon>Pseudoxanthomonas</taxon>
    </lineage>
</organism>
<protein>
    <submittedName>
        <fullName evidence="2">Multidrug resistance efflux transporter family protein</fullName>
    </submittedName>
</protein>
<dbReference type="RefSeq" id="WP_210535908.1">
    <property type="nucleotide sequence ID" value="NZ_JAGKTC010000001.1"/>
</dbReference>
<dbReference type="EMBL" id="JAGKTC010000001">
    <property type="protein sequence ID" value="MBP3984119.1"/>
    <property type="molecule type" value="Genomic_DNA"/>
</dbReference>
<feature type="transmembrane region" description="Helical" evidence="1">
    <location>
        <begin position="165"/>
        <end position="183"/>
    </location>
</feature>
<evidence type="ECO:0000313" key="2">
    <source>
        <dbReference type="EMBL" id="MBP3984119.1"/>
    </source>
</evidence>
<feature type="transmembrane region" description="Helical" evidence="1">
    <location>
        <begin position="43"/>
        <end position="62"/>
    </location>
</feature>
<sequence length="334" mass="35774">MTETQGRPSHRALFAVGISLLAALFFTLTYVLNRANASADAHWAWIASLRYLITLPLLLPLVLRGGGFAPVWRSIRTAPWPWLLYAGIGFFVFYASLSYAAASGPSWLVAGSFQFTVIAGMLCAPLLYRDARRRIPLPALAAGGVIVAGVLLMQFGHAHGALDRAGWIALGCVLVSAVAYPLGNRLLLLHLERTGERLDATQRVFGLTLASQPLWWALAAFGWTRAGWPEATQVWLAAGVALSAGVVATVLFFRATGMVRDHATALAAAEAMQAAELLFATLLGVAFLGESWPRGMALWGALLVIGGIGLFAWVASRPVADARETEVLRTEHGT</sequence>
<dbReference type="AlphaFoldDB" id="A0A941ATB9"/>
<dbReference type="Pfam" id="PF13536">
    <property type="entry name" value="EmrE"/>
    <property type="match status" value="1"/>
</dbReference>
<feature type="transmembrane region" description="Helical" evidence="1">
    <location>
        <begin position="265"/>
        <end position="289"/>
    </location>
</feature>
<comment type="caution">
    <text evidence="2">The sequence shown here is derived from an EMBL/GenBank/DDBJ whole genome shotgun (WGS) entry which is preliminary data.</text>
</comment>
<feature type="transmembrane region" description="Helical" evidence="1">
    <location>
        <begin position="235"/>
        <end position="253"/>
    </location>
</feature>